<dbReference type="EMBL" id="AEVO01000048">
    <property type="protein sequence ID" value="EFY07188.1"/>
    <property type="molecule type" value="Genomic_DNA"/>
</dbReference>
<dbReference type="STRING" id="762983.HMPREF9444_00994"/>
<comment type="caution">
    <text evidence="1">The sequence shown here is derived from an EMBL/GenBank/DDBJ whole genome shotgun (WGS) entry which is preliminary data.</text>
</comment>
<accession>E8LJV8</accession>
<evidence type="ECO:0008006" key="3">
    <source>
        <dbReference type="Google" id="ProtNLM"/>
    </source>
</evidence>
<dbReference type="HOGENOM" id="CLU_2002742_0_0_6"/>
<organism evidence="1 2">
    <name type="scientific">Succinatimonas hippei (strain DSM 22608 / JCM 16073 / KCTC 15190 / YIT 12066)</name>
    <dbReference type="NCBI Taxonomy" id="762983"/>
    <lineage>
        <taxon>Bacteria</taxon>
        <taxon>Pseudomonadati</taxon>
        <taxon>Pseudomonadota</taxon>
        <taxon>Gammaproteobacteria</taxon>
        <taxon>Aeromonadales</taxon>
        <taxon>Succinivibrionaceae</taxon>
        <taxon>Succinatimonas</taxon>
    </lineage>
</organism>
<reference evidence="1 2" key="1">
    <citation type="submission" date="2011-01" db="EMBL/GenBank/DDBJ databases">
        <authorList>
            <person name="Weinstock G."/>
            <person name="Sodergren E."/>
            <person name="Clifton S."/>
            <person name="Fulton L."/>
            <person name="Fulton B."/>
            <person name="Courtney L."/>
            <person name="Fronick C."/>
            <person name="Harrison M."/>
            <person name="Strong C."/>
            <person name="Farmer C."/>
            <person name="Delahaunty K."/>
            <person name="Markovic C."/>
            <person name="Hall O."/>
            <person name="Minx P."/>
            <person name="Tomlinson C."/>
            <person name="Mitreva M."/>
            <person name="Hou S."/>
            <person name="Chen J."/>
            <person name="Wollam A."/>
            <person name="Pepin K.H."/>
            <person name="Johnson M."/>
            <person name="Bhonagiri V."/>
            <person name="Zhang X."/>
            <person name="Suruliraj S."/>
            <person name="Warren W."/>
            <person name="Chinwalla A."/>
            <person name="Mardis E.R."/>
            <person name="Wilson R.K."/>
        </authorList>
    </citation>
    <scope>NUCLEOTIDE SEQUENCE [LARGE SCALE GENOMIC DNA]</scope>
    <source>
        <strain evidence="2">DSM 22608 / JCM 16073 / KCTC 15190 / YIT 12066</strain>
    </source>
</reference>
<dbReference type="eggNOG" id="COG2865">
    <property type="taxonomic scope" value="Bacteria"/>
</dbReference>
<keyword evidence="2" id="KW-1185">Reference proteome</keyword>
<gene>
    <name evidence="1" type="ORF">HMPREF9444_00994</name>
</gene>
<dbReference type="Gene3D" id="3.30.950.30">
    <property type="entry name" value="Schlafen, AAA domain"/>
    <property type="match status" value="1"/>
</dbReference>
<dbReference type="RefSeq" id="WP_009143196.1">
    <property type="nucleotide sequence ID" value="NZ_GL830985.1"/>
</dbReference>
<dbReference type="Proteomes" id="UP000018458">
    <property type="component" value="Unassembled WGS sequence"/>
</dbReference>
<protein>
    <recommendedName>
        <fullName evidence="3">Schlafen AlbA-2 domain-containing protein</fullName>
    </recommendedName>
</protein>
<name>E8LJV8_SUCHY</name>
<evidence type="ECO:0000313" key="1">
    <source>
        <dbReference type="EMBL" id="EFY07188.1"/>
    </source>
</evidence>
<dbReference type="AlphaFoldDB" id="E8LJV8"/>
<evidence type="ECO:0000313" key="2">
    <source>
        <dbReference type="Proteomes" id="UP000018458"/>
    </source>
</evidence>
<sequence>MPMRRVENLFGCDDEGNVVGVPNAGKLLENIPNKIRNAMGIIVNVNCLNKNGKEYLEIDVPSYPIGISCKGIYYYRSGNTMQILTGPALEDFLMRKRRATWDNLPLPAFSLSNVDDEIVTQFKL</sequence>
<dbReference type="InterPro" id="IPR038461">
    <property type="entry name" value="Schlafen_AlbA_2_dom_sf"/>
</dbReference>
<proteinExistence type="predicted"/>